<dbReference type="AlphaFoldDB" id="A0A4Z2JEZ6"/>
<keyword evidence="3" id="KW-1185">Reference proteome</keyword>
<feature type="compositionally biased region" description="Basic and acidic residues" evidence="1">
    <location>
        <begin position="14"/>
        <end position="34"/>
    </location>
</feature>
<comment type="caution">
    <text evidence="2">The sequence shown here is derived from an EMBL/GenBank/DDBJ whole genome shotgun (WGS) entry which is preliminary data.</text>
</comment>
<dbReference type="EMBL" id="SRLO01000005">
    <property type="protein sequence ID" value="TNN88591.1"/>
    <property type="molecule type" value="Genomic_DNA"/>
</dbReference>
<feature type="region of interest" description="Disordered" evidence="1">
    <location>
        <begin position="1"/>
        <end position="34"/>
    </location>
</feature>
<gene>
    <name evidence="2" type="ORF">EYF80_001374</name>
</gene>
<evidence type="ECO:0000313" key="2">
    <source>
        <dbReference type="EMBL" id="TNN88591.1"/>
    </source>
</evidence>
<dbReference type="Proteomes" id="UP000314294">
    <property type="component" value="Unassembled WGS sequence"/>
</dbReference>
<accession>A0A4Z2JEZ6</accession>
<protein>
    <submittedName>
        <fullName evidence="2">Uncharacterized protein</fullName>
    </submittedName>
</protein>
<sequence>MKSALAVPPTLRNEGYKGESEIQKPREEKAEKSLHQEAFHRRVLKVHYEMMIITGEGNDTEWFPGGVARCASIPSSPPLTEPDAGHKQWLPPLHGLTGNYWEAEKERAEGVGTSGRSRRATGNYSARVAARRVRRGGQAPPAAPPRGATERRPLDGARSGSISAVAWAVPLHLLAASLPPVI</sequence>
<evidence type="ECO:0000256" key="1">
    <source>
        <dbReference type="SAM" id="MobiDB-lite"/>
    </source>
</evidence>
<name>A0A4Z2JEZ6_9TELE</name>
<feature type="region of interest" description="Disordered" evidence="1">
    <location>
        <begin position="108"/>
        <end position="156"/>
    </location>
</feature>
<evidence type="ECO:0000313" key="3">
    <source>
        <dbReference type="Proteomes" id="UP000314294"/>
    </source>
</evidence>
<reference evidence="2 3" key="1">
    <citation type="submission" date="2019-03" db="EMBL/GenBank/DDBJ databases">
        <title>First draft genome of Liparis tanakae, snailfish: a comprehensive survey of snailfish specific genes.</title>
        <authorList>
            <person name="Kim W."/>
            <person name="Song I."/>
            <person name="Jeong J.-H."/>
            <person name="Kim D."/>
            <person name="Kim S."/>
            <person name="Ryu S."/>
            <person name="Song J.Y."/>
            <person name="Lee S.K."/>
        </authorList>
    </citation>
    <scope>NUCLEOTIDE SEQUENCE [LARGE SCALE GENOMIC DNA]</scope>
    <source>
        <tissue evidence="2">Muscle</tissue>
    </source>
</reference>
<organism evidence="2 3">
    <name type="scientific">Liparis tanakae</name>
    <name type="common">Tanaka's snailfish</name>
    <dbReference type="NCBI Taxonomy" id="230148"/>
    <lineage>
        <taxon>Eukaryota</taxon>
        <taxon>Metazoa</taxon>
        <taxon>Chordata</taxon>
        <taxon>Craniata</taxon>
        <taxon>Vertebrata</taxon>
        <taxon>Euteleostomi</taxon>
        <taxon>Actinopterygii</taxon>
        <taxon>Neopterygii</taxon>
        <taxon>Teleostei</taxon>
        <taxon>Neoteleostei</taxon>
        <taxon>Acanthomorphata</taxon>
        <taxon>Eupercaria</taxon>
        <taxon>Perciformes</taxon>
        <taxon>Cottioidei</taxon>
        <taxon>Cottales</taxon>
        <taxon>Liparidae</taxon>
        <taxon>Liparis</taxon>
    </lineage>
</organism>
<proteinExistence type="predicted"/>